<dbReference type="KEGG" id="slia:HA039_30695"/>
<evidence type="ECO:0000313" key="3">
    <source>
        <dbReference type="Proteomes" id="UP000501179"/>
    </source>
</evidence>
<evidence type="ECO:0000313" key="2">
    <source>
        <dbReference type="EMBL" id="QIQ06096.1"/>
    </source>
</evidence>
<dbReference type="GO" id="GO:0016491">
    <property type="term" value="F:oxidoreductase activity"/>
    <property type="evidence" value="ECO:0007669"/>
    <property type="project" value="InterPro"/>
</dbReference>
<dbReference type="EMBL" id="CP050177">
    <property type="protein sequence ID" value="QIQ06096.1"/>
    <property type="molecule type" value="Genomic_DNA"/>
</dbReference>
<reference evidence="2 3" key="1">
    <citation type="submission" date="2020-03" db="EMBL/GenBank/DDBJ databases">
        <title>A novel species.</title>
        <authorList>
            <person name="Gao J."/>
        </authorList>
    </citation>
    <scope>NUCLEOTIDE SEQUENCE [LARGE SCALE GENOMIC DNA]</scope>
    <source>
        <strain evidence="2 3">QMT-12</strain>
    </source>
</reference>
<keyword evidence="3" id="KW-1185">Reference proteome</keyword>
<evidence type="ECO:0000259" key="1">
    <source>
        <dbReference type="Pfam" id="PF03358"/>
    </source>
</evidence>
<sequence length="184" mass="18671">MPHPSARHRTLVLSGSLRIGAVTTQVALAALAQGHPGHEVALATGLDQLPLFNEDLDTDPALPVVAGLRAQVAAADSVLVLSPVNNASISAALKNALDWLSRPRGNAPLSGKPATGMVVGYRAHSSEDHLTAILRATGALTTPAPIPVLSPRGVNGDPAAQDPNVTTAVSQALAALRLPDPAAV</sequence>
<dbReference type="GO" id="GO:0005829">
    <property type="term" value="C:cytosol"/>
    <property type="evidence" value="ECO:0007669"/>
    <property type="project" value="TreeGrafter"/>
</dbReference>
<accession>A0A6G9H711</accession>
<dbReference type="Pfam" id="PF03358">
    <property type="entry name" value="FMN_red"/>
    <property type="match status" value="1"/>
</dbReference>
<proteinExistence type="predicted"/>
<dbReference type="Proteomes" id="UP000501179">
    <property type="component" value="Chromosome"/>
</dbReference>
<feature type="domain" description="NADPH-dependent FMN reductase-like" evidence="1">
    <location>
        <begin position="10"/>
        <end position="145"/>
    </location>
</feature>
<dbReference type="InterPro" id="IPR005025">
    <property type="entry name" value="FMN_Rdtase-like_dom"/>
</dbReference>
<gene>
    <name evidence="2" type="ORF">HA039_30695</name>
</gene>
<dbReference type="PANTHER" id="PTHR30543:SF21">
    <property type="entry name" value="NAD(P)H-DEPENDENT FMN REDUCTASE LOT6"/>
    <property type="match status" value="1"/>
</dbReference>
<dbReference type="InterPro" id="IPR050712">
    <property type="entry name" value="NAD(P)H-dep_reductase"/>
</dbReference>
<dbReference type="PANTHER" id="PTHR30543">
    <property type="entry name" value="CHROMATE REDUCTASE"/>
    <property type="match status" value="1"/>
</dbReference>
<dbReference type="SUPFAM" id="SSF52218">
    <property type="entry name" value="Flavoproteins"/>
    <property type="match status" value="1"/>
</dbReference>
<dbReference type="RefSeq" id="WP_167034837.1">
    <property type="nucleotide sequence ID" value="NZ_CP050177.1"/>
</dbReference>
<name>A0A6G9H711_9ACTN</name>
<organism evidence="2 3">
    <name type="scientific">Streptomyces liangshanensis</name>
    <dbReference type="NCBI Taxonomy" id="2717324"/>
    <lineage>
        <taxon>Bacteria</taxon>
        <taxon>Bacillati</taxon>
        <taxon>Actinomycetota</taxon>
        <taxon>Actinomycetes</taxon>
        <taxon>Kitasatosporales</taxon>
        <taxon>Streptomycetaceae</taxon>
        <taxon>Streptomyces</taxon>
    </lineage>
</organism>
<protein>
    <submittedName>
        <fullName evidence="2">NAD(P)H-dependent oxidoreductase</fullName>
    </submittedName>
</protein>
<dbReference type="Gene3D" id="3.40.50.360">
    <property type="match status" value="1"/>
</dbReference>
<dbReference type="AlphaFoldDB" id="A0A6G9H711"/>
<dbReference type="InterPro" id="IPR029039">
    <property type="entry name" value="Flavoprotein-like_sf"/>
</dbReference>
<dbReference type="GO" id="GO:0010181">
    <property type="term" value="F:FMN binding"/>
    <property type="evidence" value="ECO:0007669"/>
    <property type="project" value="TreeGrafter"/>
</dbReference>